<dbReference type="InterPro" id="IPR036318">
    <property type="entry name" value="FAD-bd_PCMH-like_sf"/>
</dbReference>
<dbReference type="InterPro" id="IPR016170">
    <property type="entry name" value="Cytok_DH_C_sf"/>
</dbReference>
<name>A0ABP7V382_9ACTN</name>
<evidence type="ECO:0000256" key="1">
    <source>
        <dbReference type="ARBA" id="ARBA00001974"/>
    </source>
</evidence>
<organism evidence="7 8">
    <name type="scientific">Actinomadura miaoliensis</name>
    <dbReference type="NCBI Taxonomy" id="430685"/>
    <lineage>
        <taxon>Bacteria</taxon>
        <taxon>Bacillati</taxon>
        <taxon>Actinomycetota</taxon>
        <taxon>Actinomycetes</taxon>
        <taxon>Streptosporangiales</taxon>
        <taxon>Thermomonosporaceae</taxon>
        <taxon>Actinomadura</taxon>
    </lineage>
</organism>
<dbReference type="InterPro" id="IPR016169">
    <property type="entry name" value="FAD-bd_PCMH_sub2"/>
</dbReference>
<evidence type="ECO:0000256" key="5">
    <source>
        <dbReference type="ARBA" id="ARBA00023002"/>
    </source>
</evidence>
<comment type="cofactor">
    <cofactor evidence="1">
        <name>FAD</name>
        <dbReference type="ChEBI" id="CHEBI:57692"/>
    </cofactor>
</comment>
<evidence type="ECO:0000313" key="7">
    <source>
        <dbReference type="EMBL" id="GAA4058305.1"/>
    </source>
</evidence>
<dbReference type="Gene3D" id="3.40.462.10">
    <property type="entry name" value="FAD-linked oxidases, C-terminal domain"/>
    <property type="match status" value="1"/>
</dbReference>
<dbReference type="InterPro" id="IPR015345">
    <property type="entry name" value="Cytokinin_DH_FAD/cytokin-bd"/>
</dbReference>
<sequence>MDDFGGIVRTSPLRVARPSCARDVADAVQQAEADGLAVAARGCGHSTAGESQAPGGVVIDMRGMRAVHEVGRGHVTVDAGATWREVLDATLPHGLTPPVLTDHLDLTVGGTLSAGGVGGASHVHGTQAANVLELEVVTRQGEIAVCSASRRRGLFDAVRAGMGRYGVITRATLRLVAAPERVLVCTVPCRDAGELVGLQRRVRADHVSGQAKPAEAGWRFEAKAVVYDGTRPPEGVEPSEVERLAYRDFADRMRPDVAELVRLGEWARPHPWAMVLLPAARAAELIGEVLAGTTAGDLGLSGVVLVKALRIGRVPMLRSPADPVLFGMLRTASPGCRTAAEMTAANRRLHERAAAAGGTPYPAS</sequence>
<dbReference type="RefSeq" id="WP_344940720.1">
    <property type="nucleotide sequence ID" value="NZ_BAAAZG010000001.1"/>
</dbReference>
<accession>A0ABP7V382</accession>
<reference evidence="8" key="1">
    <citation type="journal article" date="2019" name="Int. J. Syst. Evol. Microbiol.">
        <title>The Global Catalogue of Microorganisms (GCM) 10K type strain sequencing project: providing services to taxonomists for standard genome sequencing and annotation.</title>
        <authorList>
            <consortium name="The Broad Institute Genomics Platform"/>
            <consortium name="The Broad Institute Genome Sequencing Center for Infectious Disease"/>
            <person name="Wu L."/>
            <person name="Ma J."/>
        </authorList>
    </citation>
    <scope>NUCLEOTIDE SEQUENCE [LARGE SCALE GENOMIC DNA]</scope>
    <source>
        <strain evidence="8">JCM 16702</strain>
    </source>
</reference>
<dbReference type="SUPFAM" id="SSF55103">
    <property type="entry name" value="FAD-linked oxidases, C-terminal domain"/>
    <property type="match status" value="1"/>
</dbReference>
<dbReference type="InterPro" id="IPR006093">
    <property type="entry name" value="Oxy_OxRdtase_FAD_BS"/>
</dbReference>
<keyword evidence="4" id="KW-0274">FAD</keyword>
<evidence type="ECO:0000256" key="2">
    <source>
        <dbReference type="ARBA" id="ARBA00005466"/>
    </source>
</evidence>
<evidence type="ECO:0000313" key="8">
    <source>
        <dbReference type="Proteomes" id="UP001500683"/>
    </source>
</evidence>
<evidence type="ECO:0000256" key="4">
    <source>
        <dbReference type="ARBA" id="ARBA00022827"/>
    </source>
</evidence>
<dbReference type="SUPFAM" id="SSF56176">
    <property type="entry name" value="FAD-binding/transporter-associated domain-like"/>
    <property type="match status" value="1"/>
</dbReference>
<dbReference type="InterPro" id="IPR016164">
    <property type="entry name" value="FAD-linked_Oxase-like_C"/>
</dbReference>
<dbReference type="PANTHER" id="PTHR13878">
    <property type="entry name" value="GULONOLACTONE OXIDASE"/>
    <property type="match status" value="1"/>
</dbReference>
<feature type="domain" description="FAD-binding PCMH-type" evidence="6">
    <location>
        <begin position="8"/>
        <end position="178"/>
    </location>
</feature>
<keyword evidence="3" id="KW-0285">Flavoprotein</keyword>
<proteinExistence type="inferred from homology"/>
<dbReference type="InterPro" id="IPR006094">
    <property type="entry name" value="Oxid_FAD_bind_N"/>
</dbReference>
<keyword evidence="8" id="KW-1185">Reference proteome</keyword>
<dbReference type="PROSITE" id="PS51387">
    <property type="entry name" value="FAD_PCMH"/>
    <property type="match status" value="1"/>
</dbReference>
<dbReference type="Gene3D" id="3.30.465.10">
    <property type="match status" value="1"/>
</dbReference>
<comment type="similarity">
    <text evidence="2">Belongs to the oxygen-dependent FAD-linked oxidoreductase family.</text>
</comment>
<protein>
    <recommendedName>
        <fullName evidence="6">FAD-binding PCMH-type domain-containing protein</fullName>
    </recommendedName>
</protein>
<dbReference type="InterPro" id="IPR050432">
    <property type="entry name" value="FAD-linked_Oxidoreductases_BP"/>
</dbReference>
<dbReference type="Pfam" id="PF01565">
    <property type="entry name" value="FAD_binding_4"/>
    <property type="match status" value="1"/>
</dbReference>
<gene>
    <name evidence="7" type="ORF">GCM10022214_08050</name>
</gene>
<dbReference type="InterPro" id="IPR016167">
    <property type="entry name" value="FAD-bd_PCMH_sub1"/>
</dbReference>
<dbReference type="Proteomes" id="UP001500683">
    <property type="component" value="Unassembled WGS sequence"/>
</dbReference>
<comment type="caution">
    <text evidence="7">The sequence shown here is derived from an EMBL/GenBank/DDBJ whole genome shotgun (WGS) entry which is preliminary data.</text>
</comment>
<dbReference type="Pfam" id="PF09265">
    <property type="entry name" value="Cytokin-bind"/>
    <property type="match status" value="1"/>
</dbReference>
<evidence type="ECO:0000256" key="3">
    <source>
        <dbReference type="ARBA" id="ARBA00022630"/>
    </source>
</evidence>
<keyword evidence="5" id="KW-0560">Oxidoreductase</keyword>
<dbReference type="Gene3D" id="3.30.43.10">
    <property type="entry name" value="Uridine Diphospho-n-acetylenolpyruvylglucosamine Reductase, domain 2"/>
    <property type="match status" value="1"/>
</dbReference>
<dbReference type="EMBL" id="BAAAZG010000001">
    <property type="protein sequence ID" value="GAA4058305.1"/>
    <property type="molecule type" value="Genomic_DNA"/>
</dbReference>
<dbReference type="InterPro" id="IPR016166">
    <property type="entry name" value="FAD-bd_PCMH"/>
</dbReference>
<dbReference type="PROSITE" id="PS00862">
    <property type="entry name" value="OX2_COVAL_FAD"/>
    <property type="match status" value="1"/>
</dbReference>
<dbReference type="PANTHER" id="PTHR13878:SF53">
    <property type="entry name" value="CYTOKININ DEHYDROGENASE 6"/>
    <property type="match status" value="1"/>
</dbReference>
<evidence type="ECO:0000259" key="6">
    <source>
        <dbReference type="PROSITE" id="PS51387"/>
    </source>
</evidence>